<dbReference type="SUPFAM" id="SSF51230">
    <property type="entry name" value="Single hybrid motif"/>
    <property type="match status" value="1"/>
</dbReference>
<comment type="caution">
    <text evidence="2">The sequence shown here is derived from an EMBL/GenBank/DDBJ whole genome shotgun (WGS) entry which is preliminary data.</text>
</comment>
<dbReference type="RefSeq" id="WP_141350360.1">
    <property type="nucleotide sequence ID" value="NZ_BJNV01000014.1"/>
</dbReference>
<dbReference type="InterPro" id="IPR011053">
    <property type="entry name" value="Single_hybrid_motif"/>
</dbReference>
<proteinExistence type="predicted"/>
<dbReference type="InterPro" id="IPR000089">
    <property type="entry name" value="Biotin_lipoyl"/>
</dbReference>
<name>A0A4Y4CVU9_ZOORA</name>
<accession>A0A4Y4CVU9</accession>
<dbReference type="AlphaFoldDB" id="A0A4Y4CVU9"/>
<dbReference type="Pfam" id="PF00364">
    <property type="entry name" value="Biotin_lipoyl"/>
    <property type="match status" value="1"/>
</dbReference>
<reference evidence="2 3" key="1">
    <citation type="submission" date="2019-06" db="EMBL/GenBank/DDBJ databases">
        <title>Whole genome shotgun sequence of Zoogloea ramigera NBRC 15342.</title>
        <authorList>
            <person name="Hosoyama A."/>
            <person name="Uohara A."/>
            <person name="Ohji S."/>
            <person name="Ichikawa N."/>
        </authorList>
    </citation>
    <scope>NUCLEOTIDE SEQUENCE [LARGE SCALE GENOMIC DNA]</scope>
    <source>
        <strain evidence="2 3">NBRC 15342</strain>
    </source>
</reference>
<dbReference type="OrthoDB" id="9181139at2"/>
<evidence type="ECO:0000313" key="2">
    <source>
        <dbReference type="EMBL" id="GEC95157.1"/>
    </source>
</evidence>
<dbReference type="PROSITE" id="PS50968">
    <property type="entry name" value="BIOTINYL_LIPOYL"/>
    <property type="match status" value="1"/>
</dbReference>
<evidence type="ECO:0000313" key="3">
    <source>
        <dbReference type="Proteomes" id="UP000318422"/>
    </source>
</evidence>
<evidence type="ECO:0000259" key="1">
    <source>
        <dbReference type="PROSITE" id="PS50968"/>
    </source>
</evidence>
<dbReference type="Gene3D" id="2.40.50.100">
    <property type="match status" value="1"/>
</dbReference>
<protein>
    <recommendedName>
        <fullName evidence="1">Lipoyl-binding domain-containing protein</fullName>
    </recommendedName>
</protein>
<organism evidence="2 3">
    <name type="scientific">Zoogloea ramigera</name>
    <dbReference type="NCBI Taxonomy" id="350"/>
    <lineage>
        <taxon>Bacteria</taxon>
        <taxon>Pseudomonadati</taxon>
        <taxon>Pseudomonadota</taxon>
        <taxon>Betaproteobacteria</taxon>
        <taxon>Rhodocyclales</taxon>
        <taxon>Zoogloeaceae</taxon>
        <taxon>Zoogloea</taxon>
    </lineage>
</organism>
<dbReference type="Proteomes" id="UP000318422">
    <property type="component" value="Unassembled WGS sequence"/>
</dbReference>
<dbReference type="EMBL" id="BJNV01000014">
    <property type="protein sequence ID" value="GEC95157.1"/>
    <property type="molecule type" value="Genomic_DNA"/>
</dbReference>
<keyword evidence="3" id="KW-1185">Reference proteome</keyword>
<sequence length="91" mass="9564">MSAPVEVRSPLWPVCWKSCGNCAGEGAFVTEVLIAPGDEVSFNQVIVRTETSKVSTDVPTSVAGRVVSVHVQVGDELPEDVLIALIDRGAA</sequence>
<feature type="domain" description="Lipoyl-binding" evidence="1">
    <location>
        <begin position="4"/>
        <end position="87"/>
    </location>
</feature>
<gene>
    <name evidence="2" type="ORF">ZRA01_12300</name>
</gene>